<organism evidence="2 3">
    <name type="scientific">Portunus trituberculatus</name>
    <name type="common">Swimming crab</name>
    <name type="synonym">Neptunus trituberculatus</name>
    <dbReference type="NCBI Taxonomy" id="210409"/>
    <lineage>
        <taxon>Eukaryota</taxon>
        <taxon>Metazoa</taxon>
        <taxon>Ecdysozoa</taxon>
        <taxon>Arthropoda</taxon>
        <taxon>Crustacea</taxon>
        <taxon>Multicrustacea</taxon>
        <taxon>Malacostraca</taxon>
        <taxon>Eumalacostraca</taxon>
        <taxon>Eucarida</taxon>
        <taxon>Decapoda</taxon>
        <taxon>Pleocyemata</taxon>
        <taxon>Brachyura</taxon>
        <taxon>Eubrachyura</taxon>
        <taxon>Portunoidea</taxon>
        <taxon>Portunidae</taxon>
        <taxon>Portuninae</taxon>
        <taxon>Portunus</taxon>
    </lineage>
</organism>
<protein>
    <submittedName>
        <fullName evidence="2">Uncharacterized protein</fullName>
    </submittedName>
</protein>
<evidence type="ECO:0000256" key="1">
    <source>
        <dbReference type="SAM" id="MobiDB-lite"/>
    </source>
</evidence>
<feature type="compositionally biased region" description="Polar residues" evidence="1">
    <location>
        <begin position="1"/>
        <end position="15"/>
    </location>
</feature>
<feature type="region of interest" description="Disordered" evidence="1">
    <location>
        <begin position="1"/>
        <end position="24"/>
    </location>
</feature>
<keyword evidence="3" id="KW-1185">Reference proteome</keyword>
<dbReference type="AlphaFoldDB" id="A0A5B7E3A7"/>
<gene>
    <name evidence="2" type="ORF">E2C01_021446</name>
</gene>
<reference evidence="2 3" key="1">
    <citation type="submission" date="2019-05" db="EMBL/GenBank/DDBJ databases">
        <title>Another draft genome of Portunus trituberculatus and its Hox gene families provides insights of decapod evolution.</title>
        <authorList>
            <person name="Jeong J.-H."/>
            <person name="Song I."/>
            <person name="Kim S."/>
            <person name="Choi T."/>
            <person name="Kim D."/>
            <person name="Ryu S."/>
            <person name="Kim W."/>
        </authorList>
    </citation>
    <scope>NUCLEOTIDE SEQUENCE [LARGE SCALE GENOMIC DNA]</scope>
    <source>
        <tissue evidence="2">Muscle</tissue>
    </source>
</reference>
<sequence length="76" mass="9024">MKHLNSPLTSSPSTDAKSHREREYITRPTDQPWFGYRCLVAAEAKYVVWLLYKKNPTWRNKDLHKVACRRMVMTSK</sequence>
<comment type="caution">
    <text evidence="2">The sequence shown here is derived from an EMBL/GenBank/DDBJ whole genome shotgun (WGS) entry which is preliminary data.</text>
</comment>
<accession>A0A5B7E3A7</accession>
<evidence type="ECO:0000313" key="3">
    <source>
        <dbReference type="Proteomes" id="UP000324222"/>
    </source>
</evidence>
<dbReference type="Proteomes" id="UP000324222">
    <property type="component" value="Unassembled WGS sequence"/>
</dbReference>
<evidence type="ECO:0000313" key="2">
    <source>
        <dbReference type="EMBL" id="MPC28248.1"/>
    </source>
</evidence>
<dbReference type="EMBL" id="VSRR010001879">
    <property type="protein sequence ID" value="MPC28248.1"/>
    <property type="molecule type" value="Genomic_DNA"/>
</dbReference>
<name>A0A5B7E3A7_PORTR</name>
<proteinExistence type="predicted"/>